<feature type="non-terminal residue" evidence="2">
    <location>
        <position position="1"/>
    </location>
</feature>
<accession>A0A0X3P0P3</accession>
<feature type="compositionally biased region" description="Polar residues" evidence="1">
    <location>
        <begin position="113"/>
        <end position="122"/>
    </location>
</feature>
<name>A0A0X3P0P3_SCHSO</name>
<feature type="region of interest" description="Disordered" evidence="1">
    <location>
        <begin position="101"/>
        <end position="122"/>
    </location>
</feature>
<evidence type="ECO:0000256" key="1">
    <source>
        <dbReference type="SAM" id="MobiDB-lite"/>
    </source>
</evidence>
<feature type="region of interest" description="Disordered" evidence="1">
    <location>
        <begin position="51"/>
        <end position="82"/>
    </location>
</feature>
<gene>
    <name evidence="2" type="ORF">TR34330</name>
</gene>
<dbReference type="EMBL" id="GEEE01022499">
    <property type="protein sequence ID" value="JAP40726.1"/>
    <property type="molecule type" value="Transcribed_RNA"/>
</dbReference>
<evidence type="ECO:0000313" key="2">
    <source>
        <dbReference type="EMBL" id="JAP40726.1"/>
    </source>
</evidence>
<organism evidence="2">
    <name type="scientific">Schistocephalus solidus</name>
    <name type="common">Tapeworm</name>
    <dbReference type="NCBI Taxonomy" id="70667"/>
    <lineage>
        <taxon>Eukaryota</taxon>
        <taxon>Metazoa</taxon>
        <taxon>Spiralia</taxon>
        <taxon>Lophotrochozoa</taxon>
        <taxon>Platyhelminthes</taxon>
        <taxon>Cestoda</taxon>
        <taxon>Eucestoda</taxon>
        <taxon>Diphyllobothriidea</taxon>
        <taxon>Diphyllobothriidae</taxon>
        <taxon>Schistocephalus</taxon>
    </lineage>
</organism>
<proteinExistence type="predicted"/>
<protein>
    <submittedName>
        <fullName evidence="2">Uncharacterized protein</fullName>
    </submittedName>
</protein>
<sequence length="122" mass="13151">SYRHEGLFTQTFASKLSYGPSRYKNTIACTNRHQPRQLSPCSLVSFCSRYSASPGPRQATPQRLTSPTTPPPSLSPPASVHLHRPANAGSVIAVSVIVQSPGHWCGPPRADRITNSNGHSMS</sequence>
<dbReference type="AlphaFoldDB" id="A0A0X3P0P3"/>
<reference evidence="2" key="1">
    <citation type="submission" date="2016-01" db="EMBL/GenBank/DDBJ databases">
        <title>Reference transcriptome for the parasite Schistocephalus solidus: insights into the molecular evolution of parasitism.</title>
        <authorList>
            <person name="Hebert F.O."/>
            <person name="Grambauer S."/>
            <person name="Barber I."/>
            <person name="Landry C.R."/>
            <person name="Aubin-Horth N."/>
        </authorList>
    </citation>
    <scope>NUCLEOTIDE SEQUENCE</scope>
</reference>